<dbReference type="GO" id="GO:0010212">
    <property type="term" value="P:response to ionizing radiation"/>
    <property type="evidence" value="ECO:0007669"/>
    <property type="project" value="InterPro"/>
</dbReference>
<feature type="compositionally biased region" description="Basic residues" evidence="1">
    <location>
        <begin position="562"/>
        <end position="577"/>
    </location>
</feature>
<feature type="region of interest" description="Disordered" evidence="1">
    <location>
        <begin position="1551"/>
        <end position="1594"/>
    </location>
</feature>
<feature type="compositionally biased region" description="Basic residues" evidence="1">
    <location>
        <begin position="1087"/>
        <end position="1099"/>
    </location>
</feature>
<dbReference type="InterPro" id="IPR026153">
    <property type="entry name" value="Treslin"/>
</dbReference>
<feature type="compositionally biased region" description="Polar residues" evidence="1">
    <location>
        <begin position="1022"/>
        <end position="1032"/>
    </location>
</feature>
<dbReference type="Pfam" id="PF15292">
    <property type="entry name" value="Treslin_M"/>
    <property type="match status" value="1"/>
</dbReference>
<evidence type="ECO:0000313" key="6">
    <source>
        <dbReference type="Proteomes" id="UP000694400"/>
    </source>
</evidence>
<organism evidence="5 6">
    <name type="scientific">Anas platyrhynchos</name>
    <name type="common">Mallard</name>
    <name type="synonym">Anas boschas</name>
    <dbReference type="NCBI Taxonomy" id="8839"/>
    <lineage>
        <taxon>Eukaryota</taxon>
        <taxon>Metazoa</taxon>
        <taxon>Chordata</taxon>
        <taxon>Craniata</taxon>
        <taxon>Vertebrata</taxon>
        <taxon>Euteleostomi</taxon>
        <taxon>Archelosauria</taxon>
        <taxon>Archosauria</taxon>
        <taxon>Dinosauria</taxon>
        <taxon>Saurischia</taxon>
        <taxon>Theropoda</taxon>
        <taxon>Coelurosauria</taxon>
        <taxon>Aves</taxon>
        <taxon>Neognathae</taxon>
        <taxon>Galloanserae</taxon>
        <taxon>Anseriformes</taxon>
        <taxon>Anatidae</taxon>
        <taxon>Anatinae</taxon>
        <taxon>Anas</taxon>
    </lineage>
</organism>
<feature type="compositionally biased region" description="Basic and acidic residues" evidence="1">
    <location>
        <begin position="1478"/>
        <end position="1493"/>
    </location>
</feature>
<feature type="region of interest" description="Disordered" evidence="1">
    <location>
        <begin position="1311"/>
        <end position="1332"/>
    </location>
</feature>
<dbReference type="PANTHER" id="PTHR21556">
    <property type="entry name" value="TRESLIN"/>
    <property type="match status" value="1"/>
</dbReference>
<feature type="region of interest" description="Disordered" evidence="1">
    <location>
        <begin position="122"/>
        <end position="143"/>
    </location>
</feature>
<dbReference type="GO" id="GO:0033314">
    <property type="term" value="P:mitotic DNA replication checkpoint signaling"/>
    <property type="evidence" value="ECO:0007669"/>
    <property type="project" value="InterPro"/>
</dbReference>
<sequence length="1685" mass="185546">MSVPCSPSAVFLLDTSSPCRRARLRRGALRLLNHLCCRFGPPRLRWAFRFFDSLGGRGGASRGGGFRQPGPGAWARFEEELAERMGAARSGLPGPAPRAALTHGGLKETLLGFQWERPEIASPTKPLRASRRSAPGPARGEVPESLAAPESFANAVFLFSPCPHSGRELRQFVSGSAAAAPLEPPTAQEVAEKLLPRGVQELLVDQKVTLYWVDTAEWSQVIESPDHIGYWTMLELLQQIGGTILPSETLVQCLSHHRVHLGHGFLGDPSSPVPQTLPWTSLLPLDSTLTCLFSKPSIFQAAFPKQEGRLFLSMPGKKQEKCACDLEPLAMSQQQLCCPVDIFLKGSLTGWNWMQAGSFLTESWVLHISEADCAEHNRVVFHQLLRSLVAEELHMVAEVSLSKTWSPCTAVLSPLSESAAVLTLLRAEQTTEAQQQDLGGAVVEDPSQDPALHLPDIVHSVLSNIDMSTEDSLAKSPVPEWVQRELSDTGSWHPSVLEAWYHSSNICGASSDLMESFRLLQAPCANEKDGADQSEVELSESLSELYQRKFSEISATAGPGNNRKRRGVPRTPVRQKMKTMPRSLQMLNVARLNVKAQKFQPDAVPPAVSEKVPQKLSAKRLDEKWEEKEKLTSITSLADFKTEEELQAHLITSYQKAVAEEVISSVCAQNMIMAVKRFLKVQNAKEKEVACMEQVRNHLLKTSKVLRQQHGSEKETKVRECQLQVFLRLELCLQCPSLQSNADEMEQLLEEMTDMLRILCLTEDPAYLTKFLEEILDLYMNSIPKTLGDLYYSLGTQIPPKLASVLPSDFFSDDSVTLDSKSPGLPESLSSALTPSAVCLRSEGDQLEELRTRSAKKRRNNILARHRSMTEASQNLRQIEIPKTAKTPLRKVKLSQKEVTKVRRNLFNEGIRSPSKRSMKKMPRSQSVSAVEGLKYKCSDEGAKDHHKLLTKRVAETPLHKQVSRRLLHRQIKGRSSDPGCDTSVVEESPEKAIIEAGLRRSPRIKQLSLNRTHSGVFYSAAQHSSQNSQGVHQGREEESCAQQDVAGTEWNLSRLNKADSFFSPLQTPRKTPHKSTQKLLNSASKLPRRSPRILHRTPPKLEKTPSKSPAAKQSAAKCLGKYFSHPVQGAKSPSLLRESKRVHLLQVTPEDCTLREKLSSPYKEAALQMPEHNEASNTVNSSLPHNNSNPLVSSPVCPPGKFSYRTANSKVFLEIPLKIILSSWYSEAHLSNVSRWLRRETPVRSTCESFLSSSQTSSDELETRSLLREEYTRTKAPSLRRHSRCALSTSPPLPKSAPAYSLRCTADRRQREAAARMGNPDHCKAPSASPPTYEVELEMQASGLPKLRIKKINSCSALEVQPEASASKPKGGESPFGDLATASCSKHPGKLAAACVSPSCFRAFHSTPGKGGGQTYICQSCTPTSCASNATSPSPLEAEVPQTPSPKLKGKSTPDAIKDWPRRRRAAGSTANAGSGRNEKNADERRMSAGREGEVKVLERCSSRVMSVLGEFELEGICRLQDQASPPDSDPRAEESFVVGTFGLKSRKRTFTSLSPEKEENHEAKRTCSDKHNSDPCVFSPDEGNRSKSRTDSVLSEKPRACSLLTPVQPSCMGDDDVFLLSGTTPPLKSALSASSLLALTQSPLLCKGQTPPARKRARGNSLCCRGRLGSSRLPSVLPLPAVN</sequence>
<dbReference type="Proteomes" id="UP000694400">
    <property type="component" value="Chromosome 12"/>
</dbReference>
<dbReference type="GO" id="GO:0030174">
    <property type="term" value="P:regulation of DNA-templated DNA replication initiation"/>
    <property type="evidence" value="ECO:0007669"/>
    <property type="project" value="TreeGrafter"/>
</dbReference>
<dbReference type="GO" id="GO:0003682">
    <property type="term" value="F:chromatin binding"/>
    <property type="evidence" value="ECO:0007669"/>
    <property type="project" value="TreeGrafter"/>
</dbReference>
<accession>A0A8B9QY96</accession>
<proteinExistence type="predicted"/>
<feature type="region of interest" description="Disordered" evidence="1">
    <location>
        <begin position="1062"/>
        <end position="1116"/>
    </location>
</feature>
<feature type="compositionally biased region" description="Basic and acidic residues" evidence="1">
    <location>
        <begin position="1311"/>
        <end position="1325"/>
    </location>
</feature>
<evidence type="ECO:0000313" key="5">
    <source>
        <dbReference type="Ensembl" id="ENSAPLP00020003169.1"/>
    </source>
</evidence>
<feature type="compositionally biased region" description="Low complexity" evidence="1">
    <location>
        <begin position="1180"/>
        <end position="1192"/>
    </location>
</feature>
<dbReference type="GO" id="GO:0006260">
    <property type="term" value="P:DNA replication"/>
    <property type="evidence" value="ECO:0007669"/>
    <property type="project" value="InterPro"/>
</dbReference>
<feature type="compositionally biased region" description="Low complexity" evidence="1">
    <location>
        <begin position="1107"/>
        <end position="1116"/>
    </location>
</feature>
<protein>
    <submittedName>
        <fullName evidence="5">TOPBP1 interacting checkpoint and replication regulator</fullName>
    </submittedName>
</protein>
<feature type="compositionally biased region" description="Basic and acidic residues" evidence="1">
    <location>
        <begin position="1557"/>
        <end position="1575"/>
    </location>
</feature>
<evidence type="ECO:0000259" key="2">
    <source>
        <dbReference type="Pfam" id="PF15292"/>
    </source>
</evidence>
<feature type="compositionally biased region" description="Basic and acidic residues" evidence="1">
    <location>
        <begin position="1584"/>
        <end position="1594"/>
    </location>
</feature>
<dbReference type="InterPro" id="IPR032746">
    <property type="entry name" value="Treslin_M"/>
</dbReference>
<dbReference type="PANTHER" id="PTHR21556:SF2">
    <property type="entry name" value="TRESLIN"/>
    <property type="match status" value="1"/>
</dbReference>
<dbReference type="InterPro" id="IPR053920">
    <property type="entry name" value="Treslin_STD"/>
</dbReference>
<feature type="region of interest" description="Disordered" evidence="1">
    <location>
        <begin position="553"/>
        <end position="577"/>
    </location>
</feature>
<feature type="domain" description="Treslin STD" evidence="4">
    <location>
        <begin position="644"/>
        <end position="794"/>
    </location>
</feature>
<reference evidence="5" key="2">
    <citation type="submission" date="2025-08" db="UniProtKB">
        <authorList>
            <consortium name="Ensembl"/>
        </authorList>
    </citation>
    <scope>IDENTIFICATION</scope>
</reference>
<evidence type="ECO:0000259" key="4">
    <source>
        <dbReference type="Pfam" id="PF21855"/>
    </source>
</evidence>
<evidence type="ECO:0000259" key="3">
    <source>
        <dbReference type="Pfam" id="PF21854"/>
    </source>
</evidence>
<reference evidence="5" key="3">
    <citation type="submission" date="2025-09" db="UniProtKB">
        <authorList>
            <consortium name="Ensembl"/>
        </authorList>
    </citation>
    <scope>IDENTIFICATION</scope>
</reference>
<dbReference type="Ensembl" id="ENSAPLT00020003398.1">
    <property type="protein sequence ID" value="ENSAPLP00020003169.1"/>
    <property type="gene ID" value="ENSAPLG00020002288.1"/>
</dbReference>
<dbReference type="Pfam" id="PF21854">
    <property type="entry name" value="Treslin_N"/>
    <property type="match status" value="1"/>
</dbReference>
<feature type="domain" description="Treslin N-terminal" evidence="3">
    <location>
        <begin position="9"/>
        <end position="201"/>
    </location>
</feature>
<feature type="region of interest" description="Disordered" evidence="1">
    <location>
        <begin position="1022"/>
        <end position="1046"/>
    </location>
</feature>
<feature type="region of interest" description="Disordered" evidence="1">
    <location>
        <begin position="1430"/>
        <end position="1493"/>
    </location>
</feature>
<feature type="domain" description="Treslin M" evidence="2">
    <location>
        <begin position="282"/>
        <end position="425"/>
    </location>
</feature>
<dbReference type="Pfam" id="PF21855">
    <property type="entry name" value="Treslin_STD"/>
    <property type="match status" value="1"/>
</dbReference>
<evidence type="ECO:0000256" key="1">
    <source>
        <dbReference type="SAM" id="MobiDB-lite"/>
    </source>
</evidence>
<dbReference type="GO" id="GO:0005634">
    <property type="term" value="C:nucleus"/>
    <property type="evidence" value="ECO:0007669"/>
    <property type="project" value="InterPro"/>
</dbReference>
<reference evidence="5" key="1">
    <citation type="submission" date="2019-08" db="EMBL/GenBank/DDBJ databases">
        <title>Three high-quality genomes provides insights into domestication of ducks.</title>
        <authorList>
            <person name="Hou Z.C."/>
            <person name="Zhu F."/>
            <person name="Yin Z.T."/>
            <person name="Zhang F."/>
        </authorList>
    </citation>
    <scope>NUCLEOTIDE SEQUENCE [LARGE SCALE GENOMIC DNA]</scope>
</reference>
<dbReference type="InterPro" id="IPR053919">
    <property type="entry name" value="Treslin_N"/>
</dbReference>
<feature type="region of interest" description="Disordered" evidence="1">
    <location>
        <begin position="1172"/>
        <end position="1192"/>
    </location>
</feature>
<name>A0A8B9QY96_ANAPL</name>
<dbReference type="GO" id="GO:0007095">
    <property type="term" value="P:mitotic G2 DNA damage checkpoint signaling"/>
    <property type="evidence" value="ECO:0007669"/>
    <property type="project" value="TreeGrafter"/>
</dbReference>